<dbReference type="EMBL" id="JAWJZF010000340">
    <property type="protein sequence ID" value="MDX2292828.1"/>
    <property type="molecule type" value="Genomic_DNA"/>
</dbReference>
<evidence type="ECO:0000313" key="2">
    <source>
        <dbReference type="Proteomes" id="UP001278571"/>
    </source>
</evidence>
<organism evidence="1 2">
    <name type="scientific">Streptomyces roseolus</name>
    <dbReference type="NCBI Taxonomy" id="67358"/>
    <lineage>
        <taxon>Bacteria</taxon>
        <taxon>Bacillati</taxon>
        <taxon>Actinomycetota</taxon>
        <taxon>Actinomycetes</taxon>
        <taxon>Kitasatosporales</taxon>
        <taxon>Streptomycetaceae</taxon>
        <taxon>Streptomyces</taxon>
    </lineage>
</organism>
<reference evidence="1 2" key="1">
    <citation type="submission" date="2023-10" db="EMBL/GenBank/DDBJ databases">
        <authorList>
            <person name="Wang X.X."/>
        </authorList>
    </citation>
    <scope>NUCLEOTIDE SEQUENCE [LARGE SCALE GENOMIC DNA]</scope>
    <source>
        <strain evidence="1 2">NBRC 12816</strain>
    </source>
</reference>
<comment type="caution">
    <text evidence="1">The sequence shown here is derived from an EMBL/GenBank/DDBJ whole genome shotgun (WGS) entry which is preliminary data.</text>
</comment>
<dbReference type="Proteomes" id="UP001278571">
    <property type="component" value="Unassembled WGS sequence"/>
</dbReference>
<feature type="non-terminal residue" evidence="1">
    <location>
        <position position="101"/>
    </location>
</feature>
<evidence type="ECO:0000313" key="1">
    <source>
        <dbReference type="EMBL" id="MDX2292828.1"/>
    </source>
</evidence>
<protein>
    <submittedName>
        <fullName evidence="1">Uncharacterized protein</fullName>
    </submittedName>
</protein>
<keyword evidence="2" id="KW-1185">Reference proteome</keyword>
<accession>A0ABU4K530</accession>
<proteinExistence type="predicted"/>
<sequence length="101" mass="10861">HIVVHGFAGGYTNAAVTELIAEGARTGIAELGPRADAKSSETMHLVWSVESPSARKPQVRISVALYEDWQIVGSTYRTTSGSAPSSVFIREISDMTRTVLL</sequence>
<gene>
    <name evidence="1" type="ORF">R2363_11655</name>
</gene>
<name>A0ABU4K530_9ACTN</name>
<dbReference type="RefSeq" id="WP_319009297.1">
    <property type="nucleotide sequence ID" value="NZ_JAWJZF010000340.1"/>
</dbReference>
<feature type="non-terminal residue" evidence="1">
    <location>
        <position position="1"/>
    </location>
</feature>